<evidence type="ECO:0000256" key="2">
    <source>
        <dbReference type="ARBA" id="ARBA00022741"/>
    </source>
</evidence>
<dbReference type="InterPro" id="IPR027417">
    <property type="entry name" value="P-loop_NTPase"/>
</dbReference>
<evidence type="ECO:0000313" key="5">
    <source>
        <dbReference type="EMBL" id="MDM5263543.1"/>
    </source>
</evidence>
<gene>
    <name evidence="5" type="ORF">PF327_04970</name>
</gene>
<evidence type="ECO:0000256" key="1">
    <source>
        <dbReference type="ARBA" id="ARBA00022448"/>
    </source>
</evidence>
<dbReference type="RefSeq" id="WP_008242492.1">
    <property type="nucleotide sequence ID" value="NZ_JAQIBC010000002.1"/>
</dbReference>
<dbReference type="PROSITE" id="PS50893">
    <property type="entry name" value="ABC_TRANSPORTER_2"/>
    <property type="match status" value="1"/>
</dbReference>
<dbReference type="PROSITE" id="PS00211">
    <property type="entry name" value="ABC_TRANSPORTER_1"/>
    <property type="match status" value="1"/>
</dbReference>
<dbReference type="Pfam" id="PF00005">
    <property type="entry name" value="ABC_tran"/>
    <property type="match status" value="1"/>
</dbReference>
<dbReference type="Gene3D" id="3.40.50.300">
    <property type="entry name" value="P-loop containing nucleotide triphosphate hydrolases"/>
    <property type="match status" value="1"/>
</dbReference>
<feature type="domain" description="ABC transporter" evidence="4">
    <location>
        <begin position="1"/>
        <end position="223"/>
    </location>
</feature>
<dbReference type="CDD" id="cd03255">
    <property type="entry name" value="ABC_MJ0796_LolCDE_FtsE"/>
    <property type="match status" value="1"/>
</dbReference>
<name>A0ABT7QR34_9BACT</name>
<dbReference type="InterPro" id="IPR003439">
    <property type="entry name" value="ABC_transporter-like_ATP-bd"/>
</dbReference>
<comment type="caution">
    <text evidence="5">The sequence shown here is derived from an EMBL/GenBank/DDBJ whole genome shotgun (WGS) entry which is preliminary data.</text>
</comment>
<evidence type="ECO:0000313" key="6">
    <source>
        <dbReference type="Proteomes" id="UP001169066"/>
    </source>
</evidence>
<dbReference type="InterPro" id="IPR003593">
    <property type="entry name" value="AAA+_ATPase"/>
</dbReference>
<dbReference type="EMBL" id="JAQIBC010000002">
    <property type="protein sequence ID" value="MDM5263543.1"/>
    <property type="molecule type" value="Genomic_DNA"/>
</dbReference>
<evidence type="ECO:0000256" key="3">
    <source>
        <dbReference type="ARBA" id="ARBA00022840"/>
    </source>
</evidence>
<dbReference type="SMART" id="SM00382">
    <property type="entry name" value="AAA"/>
    <property type="match status" value="1"/>
</dbReference>
<reference evidence="5" key="1">
    <citation type="submission" date="2023-01" db="EMBL/GenBank/DDBJ databases">
        <title>Sulfurovum sp. XTW-4 genome assembly.</title>
        <authorList>
            <person name="Wang J."/>
        </authorList>
    </citation>
    <scope>NUCLEOTIDE SEQUENCE</scope>
    <source>
        <strain evidence="5">XTW-4</strain>
    </source>
</reference>
<sequence length="223" mass="25072">MKLNHVYKTFYPDTPKEVKALTDINLTFEKGEFTTLSGESGSGKTTLLNIIGGLDSATSGEIFFEGEEISAYSEEKMAKLRLHDIGFIFQAYNLIHVLNVRENIGFIMKLLKFDQKEIDARIMELASILQIEDLLDKLPGEISGGQQQRVAVARAVASRPKLILADEPTANLDSKNSERLMNMLRTLNEKEHVTVIFASHDKYVLEQSKRIIVLDDGVVVEDR</sequence>
<dbReference type="InterPro" id="IPR015854">
    <property type="entry name" value="ABC_transpr_LolD-like"/>
</dbReference>
<dbReference type="SUPFAM" id="SSF52540">
    <property type="entry name" value="P-loop containing nucleoside triphosphate hydrolases"/>
    <property type="match status" value="1"/>
</dbReference>
<dbReference type="PANTHER" id="PTHR24220">
    <property type="entry name" value="IMPORT ATP-BINDING PROTEIN"/>
    <property type="match status" value="1"/>
</dbReference>
<organism evidence="5 6">
    <name type="scientific">Sulfurovum xiamenensis</name>
    <dbReference type="NCBI Taxonomy" id="3019066"/>
    <lineage>
        <taxon>Bacteria</taxon>
        <taxon>Pseudomonadati</taxon>
        <taxon>Campylobacterota</taxon>
        <taxon>Epsilonproteobacteria</taxon>
        <taxon>Campylobacterales</taxon>
        <taxon>Sulfurovaceae</taxon>
        <taxon>Sulfurovum</taxon>
    </lineage>
</organism>
<evidence type="ECO:0000259" key="4">
    <source>
        <dbReference type="PROSITE" id="PS50893"/>
    </source>
</evidence>
<dbReference type="GO" id="GO:0005524">
    <property type="term" value="F:ATP binding"/>
    <property type="evidence" value="ECO:0007669"/>
    <property type="project" value="UniProtKB-KW"/>
</dbReference>
<dbReference type="InterPro" id="IPR017871">
    <property type="entry name" value="ABC_transporter-like_CS"/>
</dbReference>
<keyword evidence="1" id="KW-0813">Transport</keyword>
<protein>
    <submittedName>
        <fullName evidence="5">ABC transporter ATP-binding protein</fullName>
    </submittedName>
</protein>
<accession>A0ABT7QR34</accession>
<keyword evidence="3 5" id="KW-0067">ATP-binding</keyword>
<dbReference type="PANTHER" id="PTHR24220:SF692">
    <property type="entry name" value="ABC TRANSPORTER DOMAIN-CONTAINING PROTEIN"/>
    <property type="match status" value="1"/>
</dbReference>
<dbReference type="InterPro" id="IPR017911">
    <property type="entry name" value="MacB-like_ATP-bd"/>
</dbReference>
<proteinExistence type="predicted"/>
<dbReference type="Proteomes" id="UP001169066">
    <property type="component" value="Unassembled WGS sequence"/>
</dbReference>
<keyword evidence="6" id="KW-1185">Reference proteome</keyword>
<keyword evidence="2" id="KW-0547">Nucleotide-binding</keyword>